<dbReference type="PROSITE" id="PS51898">
    <property type="entry name" value="TYR_RECOMBINASE"/>
    <property type="match status" value="1"/>
</dbReference>
<dbReference type="Proteomes" id="UP000292120">
    <property type="component" value="Unassembled WGS sequence"/>
</dbReference>
<dbReference type="OrthoDB" id="9801717at2"/>
<name>A0A4Q9GY75_9BURK</name>
<evidence type="ECO:0000256" key="4">
    <source>
        <dbReference type="ARBA" id="ARBA00023172"/>
    </source>
</evidence>
<proteinExistence type="inferred from homology"/>
<dbReference type="GO" id="GO:0006310">
    <property type="term" value="P:DNA recombination"/>
    <property type="evidence" value="ECO:0007669"/>
    <property type="project" value="UniProtKB-KW"/>
</dbReference>
<evidence type="ECO:0000313" key="9">
    <source>
        <dbReference type="EMBL" id="TBO28849.1"/>
    </source>
</evidence>
<dbReference type="GO" id="GO:0015074">
    <property type="term" value="P:DNA integration"/>
    <property type="evidence" value="ECO:0007669"/>
    <property type="project" value="UniProtKB-KW"/>
</dbReference>
<comment type="caution">
    <text evidence="9">The sequence shown here is derived from an EMBL/GenBank/DDBJ whole genome shotgun (WGS) entry which is preliminary data.</text>
</comment>
<keyword evidence="4" id="KW-0233">DNA recombination</keyword>
<dbReference type="NCBIfam" id="TIGR02249">
    <property type="entry name" value="integrase_gron"/>
    <property type="match status" value="1"/>
</dbReference>
<dbReference type="RefSeq" id="WP_130968940.1">
    <property type="nucleotide sequence ID" value="NZ_SIXI01000006.1"/>
</dbReference>
<dbReference type="EMBL" id="SIXI01000006">
    <property type="protein sequence ID" value="TBO28849.1"/>
    <property type="molecule type" value="Genomic_DNA"/>
</dbReference>
<dbReference type="InterPro" id="IPR002104">
    <property type="entry name" value="Integrase_catalytic"/>
</dbReference>
<evidence type="ECO:0000259" key="8">
    <source>
        <dbReference type="PROSITE" id="PS51900"/>
    </source>
</evidence>
<feature type="region of interest" description="Disordered" evidence="6">
    <location>
        <begin position="1"/>
        <end position="32"/>
    </location>
</feature>
<dbReference type="Gene3D" id="1.10.150.130">
    <property type="match status" value="1"/>
</dbReference>
<dbReference type="AlphaFoldDB" id="A0A4Q9GY75"/>
<evidence type="ECO:0000256" key="1">
    <source>
        <dbReference type="ARBA" id="ARBA00008857"/>
    </source>
</evidence>
<evidence type="ECO:0000259" key="7">
    <source>
        <dbReference type="PROSITE" id="PS51898"/>
    </source>
</evidence>
<feature type="domain" description="Core-binding (CB)" evidence="8">
    <location>
        <begin position="36"/>
        <end position="116"/>
    </location>
</feature>
<dbReference type="InterPro" id="IPR011946">
    <property type="entry name" value="Integrase_integron-type"/>
</dbReference>
<evidence type="ECO:0000256" key="6">
    <source>
        <dbReference type="SAM" id="MobiDB-lite"/>
    </source>
</evidence>
<reference evidence="9 10" key="1">
    <citation type="submission" date="2019-02" db="EMBL/GenBank/DDBJ databases">
        <title>Aquabacterium sp. strain KMB7.</title>
        <authorList>
            <person name="Chen W.-M."/>
        </authorList>
    </citation>
    <scope>NUCLEOTIDE SEQUENCE [LARGE SCALE GENOMIC DNA]</scope>
    <source>
        <strain evidence="9 10">KMB7</strain>
    </source>
</reference>
<dbReference type="PANTHER" id="PTHR30349:SF64">
    <property type="entry name" value="PROPHAGE INTEGRASE INTD-RELATED"/>
    <property type="match status" value="1"/>
</dbReference>
<evidence type="ECO:0000313" key="10">
    <source>
        <dbReference type="Proteomes" id="UP000292120"/>
    </source>
</evidence>
<dbReference type="Gene3D" id="1.10.443.10">
    <property type="entry name" value="Intergrase catalytic core"/>
    <property type="match status" value="1"/>
</dbReference>
<dbReference type="PROSITE" id="PS51900">
    <property type="entry name" value="CB"/>
    <property type="match status" value="1"/>
</dbReference>
<dbReference type="PANTHER" id="PTHR30349">
    <property type="entry name" value="PHAGE INTEGRASE-RELATED"/>
    <property type="match status" value="1"/>
</dbReference>
<protein>
    <submittedName>
        <fullName evidence="9">Integron integrase</fullName>
    </submittedName>
</protein>
<dbReference type="SUPFAM" id="SSF56349">
    <property type="entry name" value="DNA breaking-rejoining enzymes"/>
    <property type="match status" value="1"/>
</dbReference>
<feature type="domain" description="Tyr recombinase" evidence="7">
    <location>
        <begin position="134"/>
        <end position="347"/>
    </location>
</feature>
<dbReference type="CDD" id="cd01193">
    <property type="entry name" value="INT_IntI_C"/>
    <property type="match status" value="1"/>
</dbReference>
<keyword evidence="10" id="KW-1185">Reference proteome</keyword>
<comment type="similarity">
    <text evidence="1">Belongs to the 'phage' integrase family.</text>
</comment>
<dbReference type="InterPro" id="IPR050090">
    <property type="entry name" value="Tyrosine_recombinase_XerCD"/>
</dbReference>
<organism evidence="9 10">
    <name type="scientific">Aquabacterium lacunae</name>
    <dbReference type="NCBI Taxonomy" id="2528630"/>
    <lineage>
        <taxon>Bacteria</taxon>
        <taxon>Pseudomonadati</taxon>
        <taxon>Pseudomonadota</taxon>
        <taxon>Betaproteobacteria</taxon>
        <taxon>Burkholderiales</taxon>
        <taxon>Aquabacterium</taxon>
    </lineage>
</organism>
<dbReference type="Pfam" id="PF13495">
    <property type="entry name" value="Phage_int_SAM_4"/>
    <property type="match status" value="1"/>
</dbReference>
<dbReference type="InterPro" id="IPR010998">
    <property type="entry name" value="Integrase_recombinase_N"/>
</dbReference>
<dbReference type="Pfam" id="PF00589">
    <property type="entry name" value="Phage_integrase"/>
    <property type="match status" value="1"/>
</dbReference>
<gene>
    <name evidence="9" type="ORF">EYS42_14670</name>
</gene>
<keyword evidence="2" id="KW-0229">DNA integration</keyword>
<keyword evidence="3 5" id="KW-0238">DNA-binding</keyword>
<feature type="compositionally biased region" description="Polar residues" evidence="6">
    <location>
        <begin position="17"/>
        <end position="29"/>
    </location>
</feature>
<dbReference type="InterPro" id="IPR013762">
    <property type="entry name" value="Integrase-like_cat_sf"/>
</dbReference>
<evidence type="ECO:0000256" key="5">
    <source>
        <dbReference type="PROSITE-ProRule" id="PRU01248"/>
    </source>
</evidence>
<dbReference type="InterPro" id="IPR044068">
    <property type="entry name" value="CB"/>
</dbReference>
<evidence type="ECO:0000256" key="2">
    <source>
        <dbReference type="ARBA" id="ARBA00022908"/>
    </source>
</evidence>
<evidence type="ECO:0000256" key="3">
    <source>
        <dbReference type="ARBA" id="ARBA00023125"/>
    </source>
</evidence>
<accession>A0A4Q9GY75</accession>
<dbReference type="InterPro" id="IPR011010">
    <property type="entry name" value="DNA_brk_join_enz"/>
</dbReference>
<dbReference type="InterPro" id="IPR004107">
    <property type="entry name" value="Integrase_SAM-like_N"/>
</dbReference>
<dbReference type="GO" id="GO:0003677">
    <property type="term" value="F:DNA binding"/>
    <property type="evidence" value="ECO:0007669"/>
    <property type="project" value="UniProtKB-UniRule"/>
</dbReference>
<sequence length="374" mass="41625">MPHSAVSTAPHLPPVNRPSTLSPERTAQSLPPLAAPRLLDQVRERTRYLHYSIRTETAYVHWVKAFVHFHGLRHPRDMGVSEIEAFLSHLANAREVSASTHKQALSALIFLYDKVLGLPTPWLKDIGRPKGGRKLPVVLTPPEVQAVLAALAPQHQLLGQLLYGTGLRLMEGLRLRVKDIDFEHQTIVVRDGKGQKDRTVMLPERLASPLRHHLSRARAVYEQDRHNDVAGVWMPGALEIKYPRQGQTWAWQWVFAADDLAACPRTGVIRRHHVQDVTFQRAFRKAVALAGLVKPATPHTLRHSFATHLLQARYDIRTVQELLGHADVSTTMIYTHVLKVGGGAVQSPLDALLMQPSGAQSAQAAQRVAAGRVL</sequence>
<dbReference type="NCBIfam" id="NF011946">
    <property type="entry name" value="PRK15417.1"/>
    <property type="match status" value="1"/>
</dbReference>